<name>A0A520S1N9_9GAMM</name>
<gene>
    <name evidence="2" type="ORF">EVA69_03065</name>
</gene>
<accession>A0A520S1N9</accession>
<feature type="chain" id="PRO_5021706713" description="SRPBCC family protein" evidence="1">
    <location>
        <begin position="21"/>
        <end position="198"/>
    </location>
</feature>
<dbReference type="SUPFAM" id="SSF55961">
    <property type="entry name" value="Bet v1-like"/>
    <property type="match status" value="1"/>
</dbReference>
<dbReference type="Proteomes" id="UP000320404">
    <property type="component" value="Unassembled WGS sequence"/>
</dbReference>
<dbReference type="AlphaFoldDB" id="A0A520S1N9"/>
<sequence>MRSVYLVILLLMLIPDTHGAENGTPWHGSDFIAAELQRTRSDPDSTVSVSIAAPRDYVFDFLSTRLDEYADGAAALRFDHAGSASTGRLARGSLRITTMDNGETLAQRFLLLTAPTEFAYYTNMELSTLSVPLDYSITRYSLTETNYENTELSVTVSYQASSKLFAFIVRRAFNSALRRDFERAANIIAEKYKNESTE</sequence>
<reference evidence="2 3" key="1">
    <citation type="submission" date="2019-02" db="EMBL/GenBank/DDBJ databases">
        <title>Prokaryotic population dynamics and viral predation in marine succession experiment using metagenomics: the confinement effect.</title>
        <authorList>
            <person name="Haro-Moreno J.M."/>
            <person name="Rodriguez-Valera F."/>
            <person name="Lopez-Perez M."/>
        </authorList>
    </citation>
    <scope>NUCLEOTIDE SEQUENCE [LARGE SCALE GENOMIC DNA]</scope>
    <source>
        <strain evidence="2">MED-G158</strain>
    </source>
</reference>
<dbReference type="EMBL" id="SHAH01000033">
    <property type="protein sequence ID" value="RZO76351.1"/>
    <property type="molecule type" value="Genomic_DNA"/>
</dbReference>
<evidence type="ECO:0000313" key="3">
    <source>
        <dbReference type="Proteomes" id="UP000320404"/>
    </source>
</evidence>
<protein>
    <recommendedName>
        <fullName evidence="4">SRPBCC family protein</fullName>
    </recommendedName>
</protein>
<evidence type="ECO:0008006" key="4">
    <source>
        <dbReference type="Google" id="ProtNLM"/>
    </source>
</evidence>
<organism evidence="2 3">
    <name type="scientific">OM182 bacterium</name>
    <dbReference type="NCBI Taxonomy" id="2510334"/>
    <lineage>
        <taxon>Bacteria</taxon>
        <taxon>Pseudomonadati</taxon>
        <taxon>Pseudomonadota</taxon>
        <taxon>Gammaproteobacteria</taxon>
        <taxon>OMG group</taxon>
        <taxon>OM182 clade</taxon>
    </lineage>
</organism>
<evidence type="ECO:0000256" key="1">
    <source>
        <dbReference type="SAM" id="SignalP"/>
    </source>
</evidence>
<keyword evidence="1" id="KW-0732">Signal</keyword>
<comment type="caution">
    <text evidence="2">The sequence shown here is derived from an EMBL/GenBank/DDBJ whole genome shotgun (WGS) entry which is preliminary data.</text>
</comment>
<feature type="signal peptide" evidence="1">
    <location>
        <begin position="1"/>
        <end position="20"/>
    </location>
</feature>
<evidence type="ECO:0000313" key="2">
    <source>
        <dbReference type="EMBL" id="RZO76351.1"/>
    </source>
</evidence>
<proteinExistence type="predicted"/>